<dbReference type="OrthoDB" id="9802328at2"/>
<dbReference type="Gene3D" id="3.40.640.10">
    <property type="entry name" value="Type I PLP-dependent aspartate aminotransferase-like (Major domain)"/>
    <property type="match status" value="1"/>
</dbReference>
<evidence type="ECO:0000256" key="5">
    <source>
        <dbReference type="ARBA" id="ARBA00023015"/>
    </source>
</evidence>
<dbReference type="InterPro" id="IPR015424">
    <property type="entry name" value="PyrdxlP-dep_Trfase"/>
</dbReference>
<dbReference type="SUPFAM" id="SSF46785">
    <property type="entry name" value="Winged helix' DNA-binding domain"/>
    <property type="match status" value="1"/>
</dbReference>
<dbReference type="SUPFAM" id="SSF53383">
    <property type="entry name" value="PLP-dependent transferases"/>
    <property type="match status" value="1"/>
</dbReference>
<dbReference type="GO" id="GO:0003677">
    <property type="term" value="F:DNA binding"/>
    <property type="evidence" value="ECO:0007669"/>
    <property type="project" value="UniProtKB-KW"/>
</dbReference>
<organism evidence="9 10">
    <name type="scientific">Planococcus lenghuensis</name>
    <dbReference type="NCBI Taxonomy" id="2213202"/>
    <lineage>
        <taxon>Bacteria</taxon>
        <taxon>Bacillati</taxon>
        <taxon>Bacillota</taxon>
        <taxon>Bacilli</taxon>
        <taxon>Bacillales</taxon>
        <taxon>Caryophanaceae</taxon>
        <taxon>Planococcus</taxon>
    </lineage>
</organism>
<dbReference type="Gene3D" id="1.10.10.10">
    <property type="entry name" value="Winged helix-like DNA-binding domain superfamily/Winged helix DNA-binding domain"/>
    <property type="match status" value="1"/>
</dbReference>
<reference evidence="9 10" key="1">
    <citation type="submission" date="2017-02" db="EMBL/GenBank/DDBJ databases">
        <title>The complete genomic sequence of a novel cold adapted crude oil-degrading bacterium Planococcus qaidamina Y42.</title>
        <authorList>
            <person name="Yang R."/>
        </authorList>
    </citation>
    <scope>NUCLEOTIDE SEQUENCE [LARGE SCALE GENOMIC DNA]</scope>
    <source>
        <strain evidence="9 10">Y42</strain>
    </source>
</reference>
<dbReference type="PRINTS" id="PR00035">
    <property type="entry name" value="HTHGNTR"/>
</dbReference>
<keyword evidence="10" id="KW-1185">Reference proteome</keyword>
<keyword evidence="7" id="KW-0804">Transcription</keyword>
<sequence>MRKTKHRQLVDLVKGKISDGEWAIGSMIPSQRDLAKRCGMNRSTVVAALDELKADGLLRTITGKGTIVANNSWTLRDEGVPLNWISGLLHRGTETAERVQMDETGNKLIRLDRDELVRTMFPARDMQVIMRGVLADWQGTSAGGPNGDPVLRKAICNHLKEKGIQTSPESVLVTSGATQALHLITTALVRPGEMLITEDPSPLSRSAGLRDAGMRLVRLPVDEAGLRPESLPPYEKRRAVLYAMPAFQNPTGSLMPEERRAELIRLGQREQISIIEDDSFGDLWIDSPPPLSLKTRDTFGNVLYIGSLSQVLGPDFRIGWTVGPKAVIDRLAAVKAEMDGGTSLLQQLAAAKWLASELHGQHLDYLRRQLRLRREVALEALEEHLTGRAVWTEPAGGYYIWVRVNPDSQDRLLFQKAQAKGIAVSPGNGFTSRPGQTFRLSYSLISTAEIRKGIALLGQILK</sequence>
<protein>
    <recommendedName>
        <fullName evidence="8">HTH gntR-type domain-containing protein</fullName>
    </recommendedName>
</protein>
<dbReference type="Pfam" id="PF00392">
    <property type="entry name" value="GntR"/>
    <property type="match status" value="1"/>
</dbReference>
<dbReference type="GO" id="GO:0030170">
    <property type="term" value="F:pyridoxal phosphate binding"/>
    <property type="evidence" value="ECO:0007669"/>
    <property type="project" value="InterPro"/>
</dbReference>
<name>A0A1Q2L2F9_9BACL</name>
<dbReference type="InterPro" id="IPR036388">
    <property type="entry name" value="WH-like_DNA-bd_sf"/>
</dbReference>
<keyword evidence="6" id="KW-0238">DNA-binding</keyword>
<evidence type="ECO:0000259" key="8">
    <source>
        <dbReference type="PROSITE" id="PS50949"/>
    </source>
</evidence>
<comment type="cofactor">
    <cofactor evidence="1">
        <name>pyridoxal 5'-phosphate</name>
        <dbReference type="ChEBI" id="CHEBI:597326"/>
    </cofactor>
</comment>
<keyword evidence="4" id="KW-0663">Pyridoxal phosphate</keyword>
<keyword evidence="3" id="KW-0032">Aminotransferase</keyword>
<dbReference type="CDD" id="cd00609">
    <property type="entry name" value="AAT_like"/>
    <property type="match status" value="1"/>
</dbReference>
<dbReference type="InterPro" id="IPR015421">
    <property type="entry name" value="PyrdxlP-dep_Trfase_major"/>
</dbReference>
<dbReference type="InterPro" id="IPR004839">
    <property type="entry name" value="Aminotransferase_I/II_large"/>
</dbReference>
<evidence type="ECO:0000256" key="2">
    <source>
        <dbReference type="ARBA" id="ARBA00005384"/>
    </source>
</evidence>
<gene>
    <name evidence="9" type="ORF">B0X71_17080</name>
</gene>
<comment type="similarity">
    <text evidence="2">In the C-terminal section; belongs to the class-I pyridoxal-phosphate-dependent aminotransferase family.</text>
</comment>
<dbReference type="InterPro" id="IPR000524">
    <property type="entry name" value="Tscrpt_reg_HTH_GntR"/>
</dbReference>
<evidence type="ECO:0000313" key="10">
    <source>
        <dbReference type="Proteomes" id="UP000188184"/>
    </source>
</evidence>
<dbReference type="Proteomes" id="UP000188184">
    <property type="component" value="Chromosome"/>
</dbReference>
<evidence type="ECO:0000256" key="3">
    <source>
        <dbReference type="ARBA" id="ARBA00022576"/>
    </source>
</evidence>
<evidence type="ECO:0000313" key="9">
    <source>
        <dbReference type="EMBL" id="AQQ54648.1"/>
    </source>
</evidence>
<dbReference type="PROSITE" id="PS50949">
    <property type="entry name" value="HTH_GNTR"/>
    <property type="match status" value="1"/>
</dbReference>
<dbReference type="GO" id="GO:0003700">
    <property type="term" value="F:DNA-binding transcription factor activity"/>
    <property type="evidence" value="ECO:0007669"/>
    <property type="project" value="InterPro"/>
</dbReference>
<dbReference type="CDD" id="cd07377">
    <property type="entry name" value="WHTH_GntR"/>
    <property type="match status" value="1"/>
</dbReference>
<dbReference type="GO" id="GO:0008483">
    <property type="term" value="F:transaminase activity"/>
    <property type="evidence" value="ECO:0007669"/>
    <property type="project" value="UniProtKB-KW"/>
</dbReference>
<dbReference type="InterPro" id="IPR036390">
    <property type="entry name" value="WH_DNA-bd_sf"/>
</dbReference>
<dbReference type="PANTHER" id="PTHR46577">
    <property type="entry name" value="HTH-TYPE TRANSCRIPTIONAL REGULATORY PROTEIN GABR"/>
    <property type="match status" value="1"/>
</dbReference>
<dbReference type="RefSeq" id="WP_077590545.1">
    <property type="nucleotide sequence ID" value="NZ_CP019640.1"/>
</dbReference>
<keyword evidence="5" id="KW-0805">Transcription regulation</keyword>
<dbReference type="EMBL" id="CP019640">
    <property type="protein sequence ID" value="AQQ54648.1"/>
    <property type="molecule type" value="Genomic_DNA"/>
</dbReference>
<proteinExistence type="inferred from homology"/>
<accession>A0A1Q2L2F9</accession>
<dbReference type="InterPro" id="IPR051446">
    <property type="entry name" value="HTH_trans_reg/aminotransferase"/>
</dbReference>
<evidence type="ECO:0000256" key="1">
    <source>
        <dbReference type="ARBA" id="ARBA00001933"/>
    </source>
</evidence>
<dbReference type="SMART" id="SM00345">
    <property type="entry name" value="HTH_GNTR"/>
    <property type="match status" value="1"/>
</dbReference>
<feature type="domain" description="HTH gntR-type" evidence="8">
    <location>
        <begin position="3"/>
        <end position="71"/>
    </location>
</feature>
<evidence type="ECO:0000256" key="4">
    <source>
        <dbReference type="ARBA" id="ARBA00022898"/>
    </source>
</evidence>
<keyword evidence="3" id="KW-0808">Transferase</keyword>
<dbReference type="PANTHER" id="PTHR46577:SF2">
    <property type="entry name" value="TRANSCRIPTIONAL REGULATORY PROTEIN"/>
    <property type="match status" value="1"/>
</dbReference>
<dbReference type="KEGG" id="pmar:B0X71_17080"/>
<evidence type="ECO:0000256" key="7">
    <source>
        <dbReference type="ARBA" id="ARBA00023163"/>
    </source>
</evidence>
<dbReference type="Pfam" id="PF00155">
    <property type="entry name" value="Aminotran_1_2"/>
    <property type="match status" value="1"/>
</dbReference>
<evidence type="ECO:0000256" key="6">
    <source>
        <dbReference type="ARBA" id="ARBA00023125"/>
    </source>
</evidence>
<dbReference type="AlphaFoldDB" id="A0A1Q2L2F9"/>